<feature type="region of interest" description="Disordered" evidence="1">
    <location>
        <begin position="904"/>
        <end position="925"/>
    </location>
</feature>
<gene>
    <name evidence="2" type="ORF">Cni_G21105</name>
</gene>
<evidence type="ECO:0000256" key="1">
    <source>
        <dbReference type="SAM" id="MobiDB-lite"/>
    </source>
</evidence>
<evidence type="ECO:0000313" key="3">
    <source>
        <dbReference type="Proteomes" id="UP001327560"/>
    </source>
</evidence>
<dbReference type="EMBL" id="CP136895">
    <property type="protein sequence ID" value="WOL12339.1"/>
    <property type="molecule type" value="Genomic_DNA"/>
</dbReference>
<feature type="compositionally biased region" description="Basic and acidic residues" evidence="1">
    <location>
        <begin position="469"/>
        <end position="488"/>
    </location>
</feature>
<evidence type="ECO:0000313" key="2">
    <source>
        <dbReference type="EMBL" id="WOL12339.1"/>
    </source>
</evidence>
<name>A0AAQ3KPC0_9LILI</name>
<proteinExistence type="predicted"/>
<feature type="region of interest" description="Disordered" evidence="1">
    <location>
        <begin position="469"/>
        <end position="491"/>
    </location>
</feature>
<feature type="region of interest" description="Disordered" evidence="1">
    <location>
        <begin position="188"/>
        <end position="210"/>
    </location>
</feature>
<organism evidence="2 3">
    <name type="scientific">Canna indica</name>
    <name type="common">Indian-shot</name>
    <dbReference type="NCBI Taxonomy" id="4628"/>
    <lineage>
        <taxon>Eukaryota</taxon>
        <taxon>Viridiplantae</taxon>
        <taxon>Streptophyta</taxon>
        <taxon>Embryophyta</taxon>
        <taxon>Tracheophyta</taxon>
        <taxon>Spermatophyta</taxon>
        <taxon>Magnoliopsida</taxon>
        <taxon>Liliopsida</taxon>
        <taxon>Zingiberales</taxon>
        <taxon>Cannaceae</taxon>
        <taxon>Canna</taxon>
    </lineage>
</organism>
<reference evidence="2 3" key="1">
    <citation type="submission" date="2023-10" db="EMBL/GenBank/DDBJ databases">
        <title>Chromosome-scale genome assembly provides insights into flower coloration mechanisms of Canna indica.</title>
        <authorList>
            <person name="Li C."/>
        </authorList>
    </citation>
    <scope>NUCLEOTIDE SEQUENCE [LARGE SCALE GENOMIC DNA]</scope>
    <source>
        <tissue evidence="2">Flower</tissue>
    </source>
</reference>
<evidence type="ECO:0008006" key="4">
    <source>
        <dbReference type="Google" id="ProtNLM"/>
    </source>
</evidence>
<dbReference type="Proteomes" id="UP001327560">
    <property type="component" value="Chromosome 6"/>
</dbReference>
<keyword evidence="3" id="KW-1185">Reference proteome</keyword>
<dbReference type="PANTHER" id="PTHR35767:SF1">
    <property type="entry name" value="HAPLESS PROTEIN"/>
    <property type="match status" value="1"/>
</dbReference>
<dbReference type="Gene3D" id="3.30.160.60">
    <property type="entry name" value="Classic Zinc Finger"/>
    <property type="match status" value="1"/>
</dbReference>
<dbReference type="PANTHER" id="PTHR35767">
    <property type="entry name" value="HAPLESS PROTEIN"/>
    <property type="match status" value="1"/>
</dbReference>
<feature type="region of interest" description="Disordered" evidence="1">
    <location>
        <begin position="577"/>
        <end position="600"/>
    </location>
</feature>
<protein>
    <recommendedName>
        <fullName evidence="4">UBZ4-type domain-containing protein</fullName>
    </recommendedName>
</protein>
<sequence>MLSAEKPVGSSCSSKLPSVTTNVRDSYKSLASQEGDPVTLHEITTPSFSIRDYVFHSRSKGIEASWPFAPQFLHLCLEHGVKDFLPPFEKPDLVRGNNISKVAEPLQPVASSELQRVSAHFVLKPTDGGPSGGNPASIQKGSGLTLEERVLDLLDRAIHPSQKDKESTSCRGLFVDRLSNSDVEIASASGTPQQTENNSSQIGQPLSSASLGKNCSQTQIKPGIGARSHNIEKACEPLEKKNRQTVKLGTILETCQNEDLVNNSSFHLHPMATKVCPVCKTFSFTSNTTLNAHIDQCLSMGSNSKEVLNDVPKYKVKLRKKRLMVDIYATAPSCTLEDLDKRNGTNWASELVGMAAATNGMAGHTKRPELSPTCSMDDGNETVYVDSDGVKVRILSKFNDGELSRENFKLRKHGKELKPSNSHLISKKKHFAAKHLKDMKLKALRKQLISFNTMKSEIQAAAEVDCDTENHQKNDKSMSHVPDSRDQDNSIASPTIKQWACSRRSDILRKLTKKDNCVTLEGKELNTGNMNLQPESGKSTDVRTQLKKFSRSSENLTCSPKRKRVNFLHDGVDSIDQRKRESLQLPSPSSRSSSEGISSSNGLILRLSRSSGSFTCSSIAKLKETHMTTHEEFGSNSNKQMILSNNCRSKPKDHGNSALKESVVVRRPLCLEARKVGTTEKPSLCKKLRKHRSVLRNFQKGESAPQSNNEGVCSPTNNICIPRIVENKILGSPRAYVQRNSTMPGEGEVMNEVSTRGINTTGYSNIMEEQKNNNLENPSSEAQCCLTEIETSCMQILHEISGSIDYGTKTSTGEVAHDPIAYDTTNSDKDHKAKLPLITQLNEEQLLSASEADAEQFKQTFKKQEKISVDGACSEMGNEEIEMAKVEGRKDCCTIQSTEYEADTPSVHESSGCLTSRGDVPQKSSSFNSIGITASHVKYLSGEGEASASPVSTASTILLPSPTGSKAQDAEWFSRGISARDNLNWAIPSRESIEVSHERKLEKNIKQDNKGSLQDKELDLSLDDKHTCCSCGENLSRNSELFRENGDDRTMKLKRLSNLSIWPRSSSSFTVYQNHKNNAVANTETRPLDSSVSAKSLLELAVKVPNSGNICSPSPSPQSQNHSVSSPILRLMGKNLMVVNSEELAQPQPTASDCKEPINISADGYALNGNHLKQGIFQYQRNQLLTARGSPPAFAPVFPLSDHQITGTLPGTLAGGFAWAQQQNGCITKPDQHTQQRRLHKRPNSSHHTTGEVIVIDDTPEHEMDGKDYLTTPASAMPHTDSGLSCSLSHRPFSCYPLQHQVRDYYPRPLFPYVYPSANSGLMNQGISLEGQGSFLPSSTLFQSPTGQRGPLIYYTRTLH</sequence>
<accession>A0AAQ3KPC0</accession>
<feature type="compositionally biased region" description="Low complexity" evidence="1">
    <location>
        <begin position="583"/>
        <end position="600"/>
    </location>
</feature>